<keyword evidence="1" id="KW-0472">Membrane</keyword>
<accession>A0A1V2F3L9</accession>
<dbReference type="AlphaFoldDB" id="A0A1V2F3L9"/>
<dbReference type="EMBL" id="DACTUL010000040">
    <property type="protein sequence ID" value="HAT6346031.1"/>
    <property type="molecule type" value="Genomic_DNA"/>
</dbReference>
<proteinExistence type="predicted"/>
<protein>
    <submittedName>
        <fullName evidence="2">DUF2982 domain-containing protein</fullName>
    </submittedName>
</protein>
<dbReference type="EMBL" id="CP118942">
    <property type="protein sequence ID" value="WEE28146.1"/>
    <property type="molecule type" value="Genomic_DNA"/>
</dbReference>
<dbReference type="Proteomes" id="UP000859505">
    <property type="component" value="Unassembled WGS sequence"/>
</dbReference>
<dbReference type="InterPro" id="IPR021367">
    <property type="entry name" value="DUF2982"/>
</dbReference>
<sequence length="233" mass="26599">MKTLHVKPMVRKNGLTLVLLGIIVTIAMIFILFLFGEQPLIPLVSGLLAGLMMIFIGSLKLIEPHFSLSLCHDCLQYHHKYGGWILKWRNIQRIDQPRIHLGWDLVPLPYIGLKIKDYDDFLTLITPRLAVRLLTEQRSVLLQALRSEQPACSSGGCACAFQGEGLLEESHFRSPSGQRYEGVIAMLANRMTRLRELLGYDLLVPDNSLDRDPVEFVRLLHQYQRESNLIQIN</sequence>
<feature type="transmembrane region" description="Helical" evidence="1">
    <location>
        <begin position="41"/>
        <end position="62"/>
    </location>
</feature>
<dbReference type="Proteomes" id="UP001214666">
    <property type="component" value="Chromosome"/>
</dbReference>
<dbReference type="Pfam" id="PF11201">
    <property type="entry name" value="DUF2982"/>
    <property type="match status" value="1"/>
</dbReference>
<evidence type="ECO:0000256" key="1">
    <source>
        <dbReference type="SAM" id="Phobius"/>
    </source>
</evidence>
<gene>
    <name evidence="2" type="ORF">JAJ28_003820</name>
    <name evidence="3" type="ORF">PY771_07450</name>
</gene>
<reference evidence="2" key="2">
    <citation type="submission" date="2020-01" db="EMBL/GenBank/DDBJ databases">
        <authorList>
            <consortium name="NCBI Pathogen Detection Project"/>
        </authorList>
    </citation>
    <scope>NUCLEOTIDE SEQUENCE</scope>
    <source>
        <strain evidence="2">OLC2673_Aeromonas</strain>
    </source>
</reference>
<keyword evidence="1" id="KW-1133">Transmembrane helix</keyword>
<organism evidence="2 4">
    <name type="scientific">Aeromonas hydrophila</name>
    <dbReference type="NCBI Taxonomy" id="644"/>
    <lineage>
        <taxon>Bacteria</taxon>
        <taxon>Pseudomonadati</taxon>
        <taxon>Pseudomonadota</taxon>
        <taxon>Gammaproteobacteria</taxon>
        <taxon>Aeromonadales</taxon>
        <taxon>Aeromonadaceae</taxon>
        <taxon>Aeromonas</taxon>
    </lineage>
</organism>
<evidence type="ECO:0000313" key="4">
    <source>
        <dbReference type="Proteomes" id="UP000859505"/>
    </source>
</evidence>
<keyword evidence="1" id="KW-0812">Transmembrane</keyword>
<feature type="transmembrane region" description="Helical" evidence="1">
    <location>
        <begin position="15"/>
        <end position="35"/>
    </location>
</feature>
<reference evidence="3" key="3">
    <citation type="submission" date="2023-02" db="EMBL/GenBank/DDBJ databases">
        <title>The sequence of Aeromonas hydrophila K533.</title>
        <authorList>
            <person name="Luo X."/>
        </authorList>
    </citation>
    <scope>NUCLEOTIDE SEQUENCE</scope>
    <source>
        <strain evidence="3">K533</strain>
    </source>
</reference>
<dbReference type="RefSeq" id="WP_041218153.1">
    <property type="nucleotide sequence ID" value="NZ_AP019193.1"/>
</dbReference>
<reference evidence="2" key="1">
    <citation type="journal article" date="2018" name="Genome Biol.">
        <title>SKESA: strategic k-mer extension for scrupulous assemblies.</title>
        <authorList>
            <person name="Souvorov A."/>
            <person name="Agarwala R."/>
            <person name="Lipman D.J."/>
        </authorList>
    </citation>
    <scope>NUCLEOTIDE SEQUENCE</scope>
    <source>
        <strain evidence="2">OLC2673_Aeromonas</strain>
    </source>
</reference>
<evidence type="ECO:0000313" key="3">
    <source>
        <dbReference type="EMBL" id="WEE28146.1"/>
    </source>
</evidence>
<evidence type="ECO:0000313" key="2">
    <source>
        <dbReference type="EMBL" id="HAT6346031.1"/>
    </source>
</evidence>
<name>A0A1V2F3L9_AERHY</name>